<dbReference type="AlphaFoldDB" id="A0A0R1S4T0"/>
<gene>
    <name evidence="1" type="ORF">FC23_GL000550</name>
</gene>
<sequence>MSSDELSNTIIDFQVEHHVNDTELAFACHLSVEKIHAMKIGEGEFTGEEINQVLEYIQSNN</sequence>
<dbReference type="NCBIfam" id="NF040507">
    <property type="entry name" value="LBP_cg2779_fam"/>
    <property type="match status" value="1"/>
</dbReference>
<dbReference type="InterPro" id="IPR059218">
    <property type="entry name" value="LBP_cg2779-like"/>
</dbReference>
<dbReference type="RefSeq" id="WP_027825611.1">
    <property type="nucleotide sequence ID" value="NZ_AZFB01000002.1"/>
</dbReference>
<evidence type="ECO:0008006" key="3">
    <source>
        <dbReference type="Google" id="ProtNLM"/>
    </source>
</evidence>
<dbReference type="PATRIC" id="fig|1122152.4.peg.558"/>
<accession>A0A0R1S4T0</accession>
<comment type="caution">
    <text evidence="1">The sequence shown here is derived from an EMBL/GenBank/DDBJ whole genome shotgun (WGS) entry which is preliminary data.</text>
</comment>
<proteinExistence type="predicted"/>
<protein>
    <recommendedName>
        <fullName evidence="3">XRE family transcriptional regulator</fullName>
    </recommendedName>
</protein>
<evidence type="ECO:0000313" key="1">
    <source>
        <dbReference type="EMBL" id="KRL63641.1"/>
    </source>
</evidence>
<dbReference type="OrthoDB" id="2246554at2"/>
<reference evidence="1 2" key="1">
    <citation type="journal article" date="2015" name="Genome Announc.">
        <title>Expanding the biotechnology potential of lactobacilli through comparative genomics of 213 strains and associated genera.</title>
        <authorList>
            <person name="Sun Z."/>
            <person name="Harris H.M."/>
            <person name="McCann A."/>
            <person name="Guo C."/>
            <person name="Argimon S."/>
            <person name="Zhang W."/>
            <person name="Yang X."/>
            <person name="Jeffery I.B."/>
            <person name="Cooney J.C."/>
            <person name="Kagawa T.F."/>
            <person name="Liu W."/>
            <person name="Song Y."/>
            <person name="Salvetti E."/>
            <person name="Wrobel A."/>
            <person name="Rasinkangas P."/>
            <person name="Parkhill J."/>
            <person name="Rea M.C."/>
            <person name="O'Sullivan O."/>
            <person name="Ritari J."/>
            <person name="Douillard F.P."/>
            <person name="Paul Ross R."/>
            <person name="Yang R."/>
            <person name="Briner A.E."/>
            <person name="Felis G.E."/>
            <person name="de Vos W.M."/>
            <person name="Barrangou R."/>
            <person name="Klaenhammer T.R."/>
            <person name="Caufield P.W."/>
            <person name="Cui Y."/>
            <person name="Zhang H."/>
            <person name="O'Toole P.W."/>
        </authorList>
    </citation>
    <scope>NUCLEOTIDE SEQUENCE [LARGE SCALE GENOMIC DNA]</scope>
    <source>
        <strain evidence="1 2">DSM 15354</strain>
    </source>
</reference>
<dbReference type="EMBL" id="AZFB01000002">
    <property type="protein sequence ID" value="KRL63641.1"/>
    <property type="molecule type" value="Genomic_DNA"/>
</dbReference>
<dbReference type="eggNOG" id="ENOG5030AG9">
    <property type="taxonomic scope" value="Bacteria"/>
</dbReference>
<keyword evidence="2" id="KW-1185">Reference proteome</keyword>
<dbReference type="Proteomes" id="UP000051931">
    <property type="component" value="Unassembled WGS sequence"/>
</dbReference>
<name>A0A0R1S4T0_9LACO</name>
<dbReference type="STRING" id="1122152.GCA_000425905_00316"/>
<organism evidence="1 2">
    <name type="scientific">Lactobacillus psittaci DSM 15354</name>
    <dbReference type="NCBI Taxonomy" id="1122152"/>
    <lineage>
        <taxon>Bacteria</taxon>
        <taxon>Bacillati</taxon>
        <taxon>Bacillota</taxon>
        <taxon>Bacilli</taxon>
        <taxon>Lactobacillales</taxon>
        <taxon>Lactobacillaceae</taxon>
        <taxon>Lactobacillus</taxon>
    </lineage>
</organism>
<evidence type="ECO:0000313" key="2">
    <source>
        <dbReference type="Proteomes" id="UP000051931"/>
    </source>
</evidence>